<keyword evidence="12" id="KW-0333">Golgi apparatus</keyword>
<keyword evidence="11 23" id="KW-1133">Transmembrane helix</keyword>
<organism evidence="25 26">
    <name type="scientific">Acanthosepion pharaonis</name>
    <name type="common">Pharaoh cuttlefish</name>
    <name type="synonym">Sepia pharaonis</name>
    <dbReference type="NCBI Taxonomy" id="158019"/>
    <lineage>
        <taxon>Eukaryota</taxon>
        <taxon>Metazoa</taxon>
        <taxon>Spiralia</taxon>
        <taxon>Lophotrochozoa</taxon>
        <taxon>Mollusca</taxon>
        <taxon>Cephalopoda</taxon>
        <taxon>Coleoidea</taxon>
        <taxon>Decapodiformes</taxon>
        <taxon>Sepiida</taxon>
        <taxon>Sepiina</taxon>
        <taxon>Sepiidae</taxon>
        <taxon>Acanthosepion</taxon>
    </lineage>
</organism>
<evidence type="ECO:0000256" key="2">
    <source>
        <dbReference type="ARBA" id="ARBA00004557"/>
    </source>
</evidence>
<proteinExistence type="inferred from homology"/>
<evidence type="ECO:0000256" key="7">
    <source>
        <dbReference type="ARBA" id="ARBA00022574"/>
    </source>
</evidence>
<dbReference type="GO" id="GO:0045540">
    <property type="term" value="P:regulation of cholesterol biosynthetic process"/>
    <property type="evidence" value="ECO:0007669"/>
    <property type="project" value="TreeGrafter"/>
</dbReference>
<reference evidence="25" key="1">
    <citation type="submission" date="2021-01" db="EMBL/GenBank/DDBJ databases">
        <authorList>
            <person name="Li R."/>
            <person name="Bekaert M."/>
        </authorList>
    </citation>
    <scope>NUCLEOTIDE SEQUENCE</scope>
    <source>
        <strain evidence="25">Farmed</strain>
    </source>
</reference>
<dbReference type="SUPFAM" id="SSF50998">
    <property type="entry name" value="Quinoprotein alcohol dehydrogenase-like"/>
    <property type="match status" value="1"/>
</dbReference>
<evidence type="ECO:0000256" key="4">
    <source>
        <dbReference type="ARBA" id="ARBA00007410"/>
    </source>
</evidence>
<evidence type="ECO:0000256" key="16">
    <source>
        <dbReference type="ARBA" id="ARBA00023166"/>
    </source>
</evidence>
<evidence type="ECO:0000313" key="25">
    <source>
        <dbReference type="EMBL" id="CAE1313519.1"/>
    </source>
</evidence>
<feature type="compositionally biased region" description="Polar residues" evidence="22">
    <location>
        <begin position="486"/>
        <end position="499"/>
    </location>
</feature>
<keyword evidence="17" id="KW-0325">Glycoprotein</keyword>
<name>A0A812E1P3_ACAPH</name>
<evidence type="ECO:0000256" key="12">
    <source>
        <dbReference type="ARBA" id="ARBA00023034"/>
    </source>
</evidence>
<sequence>MLSITDSLCARTNLPAIHSYSIICSVICIVIIACYPLTKVPLPGNAPLEYATPVQTFLEQRQMISLGKGFEKTSTDQKAPPRWYSGIPIGFVQQIVFKGTVSPWNPDQMIAMDAFRAPLAKVFEIMDELNSFKFTYRNVEYSLPDFCLHISEPLDKSLQDCLPSFTCLVLSPANLWNVDSSSFRDDAELMKTITQKFGQTLDTPPNVLDIFFGIPWKATGLKKYYIRNRRRIISFAVTIIFKSESYNHKFIQSLRHRLEALFLNNVRNANNSAIDHLVHIYFKDFNYFVEYTPLMVTYLVLLLYLYFSVRKIEMVKSKWGLALSAVATVIASLLMSVSICTLFGLTTTLNRGEIFPYLVVIIGLENVLVLTKSVVSTPVHLEVKYRIAQGLKKEGWSITKNLTTELLIILVGFFTFVPAIQEFCLFAVVGLLTDFFLQMAFFATVLSVDIRRMELSDLHKQTIHPGITGGEGNCDPNDPLGAEQQGVKSSTAHSSRQSVSSAETSSFAYMEDEFFNNPTILQLPRRLQVWFFLARTRIVQRLIMLGTVIWIILILYKAGLIAYLTKSIMSTIDDSWLSKNMTGDENSRLYLGGKYDDDTGSLEHADLEMWRQLSYKHWPTFFGYYNMSVCGRFVTILPSIHLSAVISPQDALKFRHPNEELRGGNLDGAVNREEYLSGMESGRFARYYMFEGESLLTVCLGLLSVFLTAYFMFMLYRCLCSRRYDKWRQNWNKSRHWRRKGGERPSSYVKQIQESIPLILKGHLQDVECVKTDGQLIVSACLGGSLLVWDSFTGECITEIQRCIASSMKRIANFGQSVDNDFDLPVENQTEGSPNSEFLYGFETTSTSGLDRNNQSFFDELPDLSSTIESDFATSATSSPYGTPDMQALNNSQGFNFGARFDGVYKEHMSLMEQEKTFRSKKKQTEFSDLEFSFDDIDSRNSGSAAVVSTEENVFNEAPAIWCLCFKDDLIIVGCGNGTIELWDASTGNLKCLYEEHKASVTALCMEGSRLVAARLDGSIDFFNLETCFNPASKSSQLSGLHTRGSVRHPSSHSNNSSNSKPGRGEVGEKRDTLWEILHCKLLTHIQAHQKPITALHLEGGRVVSASDDRTLKVFRLEDWMCLYTLYGHHGSITALYLDKGPPYSAASGSKDTTVRLWDLLTGCCVHKLCAHDEPVISLTCSLHYVISQGQDYRLCVWNRSRGQLLHDIQLEVGLYSQQMVLLTDKLLVLGGQGYLYLWDIYRGQLKKQVKLGSSDDADCVRFIQVIDHTVVCDYGNELRVTNFPTVLEKND</sequence>
<dbReference type="InterPro" id="IPR057042">
    <property type="entry name" value="Beta-prop_SCAP"/>
</dbReference>
<evidence type="ECO:0000256" key="22">
    <source>
        <dbReference type="SAM" id="MobiDB-lite"/>
    </source>
</evidence>
<dbReference type="GO" id="GO:0032936">
    <property type="term" value="C:SREBP-SCAP complex"/>
    <property type="evidence" value="ECO:0007669"/>
    <property type="project" value="TreeGrafter"/>
</dbReference>
<feature type="transmembrane region" description="Helical" evidence="23">
    <location>
        <begin position="624"/>
        <end position="646"/>
    </location>
</feature>
<evidence type="ECO:0000256" key="8">
    <source>
        <dbReference type="ARBA" id="ARBA00022692"/>
    </source>
</evidence>
<dbReference type="GO" id="GO:0032933">
    <property type="term" value="P:SREBP signaling pathway"/>
    <property type="evidence" value="ECO:0007669"/>
    <property type="project" value="InterPro"/>
</dbReference>
<dbReference type="PROSITE" id="PS50156">
    <property type="entry name" value="SSD"/>
    <property type="match status" value="1"/>
</dbReference>
<dbReference type="Pfam" id="PF24017">
    <property type="entry name" value="Beta-prop_SCAP"/>
    <property type="match status" value="1"/>
</dbReference>
<feature type="transmembrane region" description="Helical" evidence="23">
    <location>
        <begin position="402"/>
        <end position="420"/>
    </location>
</feature>
<accession>A0A812E1P3</accession>
<dbReference type="GO" id="GO:0032934">
    <property type="term" value="F:sterol binding"/>
    <property type="evidence" value="ECO:0007669"/>
    <property type="project" value="InterPro"/>
</dbReference>
<dbReference type="InterPro" id="IPR053958">
    <property type="entry name" value="HMGCR/SNAP/NPC1-like_SSD"/>
</dbReference>
<dbReference type="InterPro" id="IPR030225">
    <property type="entry name" value="SCAP"/>
</dbReference>
<evidence type="ECO:0000256" key="9">
    <source>
        <dbReference type="ARBA" id="ARBA00022737"/>
    </source>
</evidence>
<dbReference type="Pfam" id="PF12349">
    <property type="entry name" value="Sterol-sensing"/>
    <property type="match status" value="1"/>
</dbReference>
<dbReference type="GO" id="GO:0005789">
    <property type="term" value="C:endoplasmic reticulum membrane"/>
    <property type="evidence" value="ECO:0007669"/>
    <property type="project" value="UniProtKB-SubCell"/>
</dbReference>
<evidence type="ECO:0000256" key="1">
    <source>
        <dbReference type="ARBA" id="ARBA00004477"/>
    </source>
</evidence>
<dbReference type="InterPro" id="IPR011047">
    <property type="entry name" value="Quinoprotein_ADH-like_sf"/>
</dbReference>
<keyword evidence="18" id="KW-0753">Steroid metabolism</keyword>
<comment type="subcellular location">
    <subcellularLocation>
        <location evidence="2">Cytoplasmic vesicle</location>
        <location evidence="2">COPII-coated vesicle membrane</location>
        <topology evidence="2">Multi-pass membrane protein</topology>
    </subcellularLocation>
    <subcellularLocation>
        <location evidence="1">Endoplasmic reticulum membrane</location>
        <topology evidence="1">Multi-pass membrane protein</topology>
    </subcellularLocation>
    <subcellularLocation>
        <location evidence="3">Golgi apparatus membrane</location>
        <topology evidence="3">Multi-pass membrane protein</topology>
    </subcellularLocation>
</comment>
<evidence type="ECO:0000256" key="14">
    <source>
        <dbReference type="ARBA" id="ARBA00023121"/>
    </source>
</evidence>
<feature type="region of interest" description="Disordered" evidence="22">
    <location>
        <begin position="464"/>
        <end position="499"/>
    </location>
</feature>
<feature type="transmembrane region" description="Helical" evidence="23">
    <location>
        <begin position="542"/>
        <end position="564"/>
    </location>
</feature>
<dbReference type="GO" id="GO:0012507">
    <property type="term" value="C:ER to Golgi transport vesicle membrane"/>
    <property type="evidence" value="ECO:0007669"/>
    <property type="project" value="UniProtKB-SubCell"/>
</dbReference>
<comment type="similarity">
    <text evidence="4">Belongs to the WD repeat SCAP family.</text>
</comment>
<feature type="transmembrane region" description="Helical" evidence="23">
    <location>
        <begin position="426"/>
        <end position="448"/>
    </location>
</feature>
<evidence type="ECO:0000256" key="11">
    <source>
        <dbReference type="ARBA" id="ARBA00022989"/>
    </source>
</evidence>
<dbReference type="GO" id="GO:0000139">
    <property type="term" value="C:Golgi membrane"/>
    <property type="evidence" value="ECO:0007669"/>
    <property type="project" value="UniProtKB-SubCell"/>
</dbReference>
<dbReference type="SMART" id="SM00320">
    <property type="entry name" value="WD40"/>
    <property type="match status" value="6"/>
</dbReference>
<keyword evidence="19" id="KW-0968">Cytoplasmic vesicle</keyword>
<comment type="function">
    <text evidence="20">Escort protein required for cholesterol as well as lipid homeostasis. Regulates export of the SCAP-SREBP complex from the endoplasmic reticulum to the Golgi upon low cholesterol, thereby regulating the processing of sterol regulatory element-binding proteins (SREBPs) SREBF1/SREBP1 and SREBF2/SREBP2. At high sterol concentrations, formation of a ternary complex with INSIG (INSIG1 or INSIG2) leads to mask the ER export signal in SCAP, promoting retention of the complex in the endoplasmic reticulum. Low sterol concentrations trigger release of INSIG, a conformational change in the SSD domain of SCAP, unmasking of the ER export signal, promoting recruitment into COPII-coated vesicles and transport of the SCAP-SREBP to the Golgi: in the Golgi, SREBPs are then processed, releasing the transcription factor fragment of SREBPs from the membrane, its import into the nucleus and up-regulation of LDLR, INSIG1 and the mevalonate pathway. Binds cholesterol via its SSD domain.</text>
</comment>
<dbReference type="GO" id="GO:0008203">
    <property type="term" value="P:cholesterol metabolic process"/>
    <property type="evidence" value="ECO:0007669"/>
    <property type="project" value="UniProtKB-KW"/>
</dbReference>
<keyword evidence="14" id="KW-0446">Lipid-binding</keyword>
<keyword evidence="9" id="KW-0677">Repeat</keyword>
<evidence type="ECO:0000256" key="6">
    <source>
        <dbReference type="ARBA" id="ARBA00022548"/>
    </source>
</evidence>
<keyword evidence="10" id="KW-0256">Endoplasmic reticulum</keyword>
<dbReference type="InterPro" id="IPR001680">
    <property type="entry name" value="WD40_rpt"/>
</dbReference>
<evidence type="ECO:0000256" key="17">
    <source>
        <dbReference type="ARBA" id="ARBA00023180"/>
    </source>
</evidence>
<dbReference type="SUPFAM" id="SSF82866">
    <property type="entry name" value="Multidrug efflux transporter AcrB transmembrane domain"/>
    <property type="match status" value="1"/>
</dbReference>
<feature type="transmembrane region" description="Helical" evidence="23">
    <location>
        <begin position="319"/>
        <end position="345"/>
    </location>
</feature>
<evidence type="ECO:0000256" key="15">
    <source>
        <dbReference type="ARBA" id="ARBA00023136"/>
    </source>
</evidence>
<keyword evidence="13" id="KW-0443">Lipid metabolism</keyword>
<evidence type="ECO:0000256" key="13">
    <source>
        <dbReference type="ARBA" id="ARBA00023098"/>
    </source>
</evidence>
<dbReference type="Gene3D" id="2.130.10.10">
    <property type="entry name" value="YVTN repeat-like/Quinoprotein amine dehydrogenase"/>
    <property type="match status" value="3"/>
</dbReference>
<feature type="transmembrane region" description="Helical" evidence="23">
    <location>
        <begin position="357"/>
        <end position="381"/>
    </location>
</feature>
<keyword evidence="8 23" id="KW-0812">Transmembrane</keyword>
<feature type="region of interest" description="Disordered" evidence="22">
    <location>
        <begin position="1034"/>
        <end position="1067"/>
    </location>
</feature>
<feature type="domain" description="SSD" evidence="24">
    <location>
        <begin position="290"/>
        <end position="448"/>
    </location>
</feature>
<evidence type="ECO:0000256" key="19">
    <source>
        <dbReference type="ARBA" id="ARBA00023329"/>
    </source>
</evidence>
<dbReference type="InterPro" id="IPR000731">
    <property type="entry name" value="SSD"/>
</dbReference>
<evidence type="ECO:0000256" key="21">
    <source>
        <dbReference type="PROSITE-ProRule" id="PRU00221"/>
    </source>
</evidence>
<dbReference type="InterPro" id="IPR036322">
    <property type="entry name" value="WD40_repeat_dom_sf"/>
</dbReference>
<dbReference type="PROSITE" id="PS50294">
    <property type="entry name" value="WD_REPEATS_REGION"/>
    <property type="match status" value="1"/>
</dbReference>
<feature type="transmembrane region" description="Helical" evidence="23">
    <location>
        <begin position="20"/>
        <end position="38"/>
    </location>
</feature>
<dbReference type="OrthoDB" id="361494at2759"/>
<dbReference type="PANTHER" id="PTHR46378:SF1">
    <property type="entry name" value="STEROL REGULATORY ELEMENT-BINDING PROTEIN CLEAVAGE-ACTIVATING PROTEIN"/>
    <property type="match status" value="1"/>
</dbReference>
<evidence type="ECO:0000256" key="18">
    <source>
        <dbReference type="ARBA" id="ARBA00023221"/>
    </source>
</evidence>
<dbReference type="Proteomes" id="UP000597762">
    <property type="component" value="Unassembled WGS sequence"/>
</dbReference>
<evidence type="ECO:0000256" key="20">
    <source>
        <dbReference type="ARBA" id="ARBA00045958"/>
    </source>
</evidence>
<dbReference type="InterPro" id="IPR057041">
    <property type="entry name" value="SCAP_N"/>
</dbReference>
<dbReference type="InterPro" id="IPR019775">
    <property type="entry name" value="WD40_repeat_CS"/>
</dbReference>
<keyword evidence="6" id="KW-0153">Cholesterol metabolism</keyword>
<dbReference type="PROSITE" id="PS50082">
    <property type="entry name" value="WD_REPEATS_2"/>
    <property type="match status" value="1"/>
</dbReference>
<keyword evidence="7 21" id="KW-0853">WD repeat</keyword>
<evidence type="ECO:0000256" key="3">
    <source>
        <dbReference type="ARBA" id="ARBA00004653"/>
    </source>
</evidence>
<feature type="repeat" description="WD" evidence="21">
    <location>
        <begin position="1126"/>
        <end position="1168"/>
    </location>
</feature>
<evidence type="ECO:0000256" key="5">
    <source>
        <dbReference type="ARBA" id="ARBA00019541"/>
    </source>
</evidence>
<feature type="transmembrane region" description="Helical" evidence="23">
    <location>
        <begin position="288"/>
        <end position="307"/>
    </location>
</feature>
<evidence type="ECO:0000313" key="26">
    <source>
        <dbReference type="Proteomes" id="UP000597762"/>
    </source>
</evidence>
<dbReference type="InterPro" id="IPR015943">
    <property type="entry name" value="WD40/YVTN_repeat-like_dom_sf"/>
</dbReference>
<dbReference type="PROSITE" id="PS00678">
    <property type="entry name" value="WD_REPEATS_1"/>
    <property type="match status" value="1"/>
</dbReference>
<keyword evidence="15 23" id="KW-0472">Membrane</keyword>
<dbReference type="PANTHER" id="PTHR46378">
    <property type="entry name" value="STEROL REGULATORY ELEMENT-BINDING PROTEIN CLEAVAGE-ACTIVATING PROTEIN"/>
    <property type="match status" value="1"/>
</dbReference>
<gene>
    <name evidence="25" type="ORF">SPHA_64626</name>
</gene>
<evidence type="ECO:0000256" key="10">
    <source>
        <dbReference type="ARBA" id="ARBA00022824"/>
    </source>
</evidence>
<evidence type="ECO:0000259" key="24">
    <source>
        <dbReference type="PROSITE" id="PS50156"/>
    </source>
</evidence>
<dbReference type="SUPFAM" id="SSF50978">
    <property type="entry name" value="WD40 repeat-like"/>
    <property type="match status" value="1"/>
</dbReference>
<keyword evidence="26" id="KW-1185">Reference proteome</keyword>
<comment type="caution">
    <text evidence="25">The sequence shown here is derived from an EMBL/GenBank/DDBJ whole genome shotgun (WGS) entry which is preliminary data.</text>
</comment>
<evidence type="ECO:0000256" key="23">
    <source>
        <dbReference type="SAM" id="Phobius"/>
    </source>
</evidence>
<protein>
    <recommendedName>
        <fullName evidence="5">Sterol regulatory element-binding protein cleavage-activating protein</fullName>
    </recommendedName>
</protein>
<keyword evidence="16" id="KW-1207">Sterol metabolism</keyword>
<dbReference type="Pfam" id="PF24006">
    <property type="entry name" value="SCAP_N"/>
    <property type="match status" value="1"/>
</dbReference>
<feature type="transmembrane region" description="Helical" evidence="23">
    <location>
        <begin position="695"/>
        <end position="716"/>
    </location>
</feature>
<dbReference type="EMBL" id="CAHIKZ030004648">
    <property type="protein sequence ID" value="CAE1313519.1"/>
    <property type="molecule type" value="Genomic_DNA"/>
</dbReference>